<organism evidence="12 13">
    <name type="scientific">Luteimonas galliterrae</name>
    <dbReference type="NCBI Taxonomy" id="2940486"/>
    <lineage>
        <taxon>Bacteria</taxon>
        <taxon>Pseudomonadati</taxon>
        <taxon>Pseudomonadota</taxon>
        <taxon>Gammaproteobacteria</taxon>
        <taxon>Lysobacterales</taxon>
        <taxon>Lysobacteraceae</taxon>
        <taxon>Luteimonas</taxon>
    </lineage>
</organism>
<evidence type="ECO:0000256" key="7">
    <source>
        <dbReference type="ARBA" id="ARBA00022777"/>
    </source>
</evidence>
<dbReference type="PANTHER" id="PTHR45436">
    <property type="entry name" value="SENSOR HISTIDINE KINASE YKOH"/>
    <property type="match status" value="1"/>
</dbReference>
<dbReference type="PRINTS" id="PR00344">
    <property type="entry name" value="BCTRLSENSOR"/>
</dbReference>
<dbReference type="SMART" id="SM00387">
    <property type="entry name" value="HATPase_c"/>
    <property type="match status" value="1"/>
</dbReference>
<dbReference type="GO" id="GO:0016301">
    <property type="term" value="F:kinase activity"/>
    <property type="evidence" value="ECO:0007669"/>
    <property type="project" value="UniProtKB-KW"/>
</dbReference>
<evidence type="ECO:0000256" key="3">
    <source>
        <dbReference type="ARBA" id="ARBA00012438"/>
    </source>
</evidence>
<evidence type="ECO:0000256" key="10">
    <source>
        <dbReference type="SAM" id="Phobius"/>
    </source>
</evidence>
<keyword evidence="6 10" id="KW-0812">Transmembrane</keyword>
<feature type="domain" description="Histidine kinase" evidence="11">
    <location>
        <begin position="220"/>
        <end position="423"/>
    </location>
</feature>
<dbReference type="PROSITE" id="PS50109">
    <property type="entry name" value="HIS_KIN"/>
    <property type="match status" value="1"/>
</dbReference>
<accession>A0ABT0MHY6</accession>
<dbReference type="InterPro" id="IPR003661">
    <property type="entry name" value="HisK_dim/P_dom"/>
</dbReference>
<dbReference type="SMART" id="SM00388">
    <property type="entry name" value="HisKA"/>
    <property type="match status" value="1"/>
</dbReference>
<dbReference type="Proteomes" id="UP001431217">
    <property type="component" value="Unassembled WGS sequence"/>
</dbReference>
<dbReference type="SUPFAM" id="SSF55874">
    <property type="entry name" value="ATPase domain of HSP90 chaperone/DNA topoisomerase II/histidine kinase"/>
    <property type="match status" value="1"/>
</dbReference>
<evidence type="ECO:0000313" key="12">
    <source>
        <dbReference type="EMBL" id="MCL1634475.1"/>
    </source>
</evidence>
<feature type="transmembrane region" description="Helical" evidence="10">
    <location>
        <begin position="12"/>
        <end position="35"/>
    </location>
</feature>
<evidence type="ECO:0000256" key="9">
    <source>
        <dbReference type="ARBA" id="ARBA00023136"/>
    </source>
</evidence>
<dbReference type="InterPro" id="IPR036097">
    <property type="entry name" value="HisK_dim/P_sf"/>
</dbReference>
<name>A0ABT0MHY6_9GAMM</name>
<keyword evidence="9 10" id="KW-0472">Membrane</keyword>
<dbReference type="InterPro" id="IPR003594">
    <property type="entry name" value="HATPase_dom"/>
</dbReference>
<dbReference type="EMBL" id="JAMBEP010000001">
    <property type="protein sequence ID" value="MCL1634475.1"/>
    <property type="molecule type" value="Genomic_DNA"/>
</dbReference>
<dbReference type="SUPFAM" id="SSF47384">
    <property type="entry name" value="Homodimeric domain of signal transducing histidine kinase"/>
    <property type="match status" value="1"/>
</dbReference>
<dbReference type="Pfam" id="PF00512">
    <property type="entry name" value="HisKA"/>
    <property type="match status" value="1"/>
</dbReference>
<dbReference type="Gene3D" id="1.10.287.130">
    <property type="match status" value="1"/>
</dbReference>
<protein>
    <recommendedName>
        <fullName evidence="3">histidine kinase</fullName>
        <ecNumber evidence="3">2.7.13.3</ecNumber>
    </recommendedName>
</protein>
<dbReference type="PANTHER" id="PTHR45436:SF16">
    <property type="entry name" value="HISTIDINE KINASE"/>
    <property type="match status" value="1"/>
</dbReference>
<evidence type="ECO:0000259" key="11">
    <source>
        <dbReference type="PROSITE" id="PS50109"/>
    </source>
</evidence>
<comment type="caution">
    <text evidence="12">The sequence shown here is derived from an EMBL/GenBank/DDBJ whole genome shotgun (WGS) entry which is preliminary data.</text>
</comment>
<keyword evidence="8 10" id="KW-1133">Transmembrane helix</keyword>
<dbReference type="Pfam" id="PF02518">
    <property type="entry name" value="HATPase_c"/>
    <property type="match status" value="1"/>
</dbReference>
<evidence type="ECO:0000256" key="6">
    <source>
        <dbReference type="ARBA" id="ARBA00022692"/>
    </source>
</evidence>
<keyword evidence="5" id="KW-0808">Transferase</keyword>
<evidence type="ECO:0000256" key="5">
    <source>
        <dbReference type="ARBA" id="ARBA00022679"/>
    </source>
</evidence>
<dbReference type="Gene3D" id="3.30.565.10">
    <property type="entry name" value="Histidine kinase-like ATPase, C-terminal domain"/>
    <property type="match status" value="1"/>
</dbReference>
<dbReference type="InterPro" id="IPR050428">
    <property type="entry name" value="TCS_sensor_his_kinase"/>
</dbReference>
<keyword evidence="13" id="KW-1185">Reference proteome</keyword>
<dbReference type="InterPro" id="IPR005467">
    <property type="entry name" value="His_kinase_dom"/>
</dbReference>
<feature type="transmembrane region" description="Helical" evidence="10">
    <location>
        <begin position="126"/>
        <end position="145"/>
    </location>
</feature>
<comment type="catalytic activity">
    <reaction evidence="1">
        <text>ATP + protein L-histidine = ADP + protein N-phospho-L-histidine.</text>
        <dbReference type="EC" id="2.7.13.3"/>
    </reaction>
</comment>
<keyword evidence="4" id="KW-0597">Phosphoprotein</keyword>
<dbReference type="EC" id="2.7.13.3" evidence="3"/>
<sequence length="423" mass="46872">MPQALSRKFKRAFVLQAVIASVVIVIGVFAINAVLKRNLLERRLQSQSAEYWQSWERDPQRAQPLGIVVKGYVVPRGANADTLPSEIKGFGAGFHEMPGRNQAVYVDERPAGRLYLVYNEGFVDELTLWLGVVPTGLALLVLYAVTWLTYRTSRKLVEPVSWLAREVARWDPRQPDAGRLAPERLPAALEGEVRQLANALHDLAVRVGAFVARERAFTRDASHELRTPLTVIRVASDLLLADPDLPPRTHRSLQRVQFAGRDMEAVIDAFLVLAREADVAPQSEDFSVRDVVYEEVVNVRPLLAGKSVQLDVIEDASPRLHAPPRVLGVMVGNLLGNACQFTDEGRIEVRIGSDRIVVRDTGIGMSREELDKAFEPFYRADQQHPVGKGIGLSIVRRLGERFGWPVTLVSAPGEGTTATIAFA</sequence>
<reference evidence="12 13" key="1">
    <citation type="submission" date="2022-05" db="EMBL/GenBank/DDBJ databases">
        <title>Luteimonas sp. SX5, whole genome shotgun sequencing project.</title>
        <authorList>
            <person name="Zhao G."/>
            <person name="Shen L."/>
        </authorList>
    </citation>
    <scope>NUCLEOTIDE SEQUENCE [LARGE SCALE GENOMIC DNA]</scope>
    <source>
        <strain evidence="12 13">SX5</strain>
    </source>
</reference>
<proteinExistence type="predicted"/>
<evidence type="ECO:0000256" key="2">
    <source>
        <dbReference type="ARBA" id="ARBA00004370"/>
    </source>
</evidence>
<dbReference type="InterPro" id="IPR036890">
    <property type="entry name" value="HATPase_C_sf"/>
</dbReference>
<dbReference type="RefSeq" id="WP_249472959.1">
    <property type="nucleotide sequence ID" value="NZ_JAMBEP010000001.1"/>
</dbReference>
<dbReference type="InterPro" id="IPR004358">
    <property type="entry name" value="Sig_transdc_His_kin-like_C"/>
</dbReference>
<gene>
    <name evidence="12" type="ORF">M2650_07500</name>
</gene>
<evidence type="ECO:0000256" key="1">
    <source>
        <dbReference type="ARBA" id="ARBA00000085"/>
    </source>
</evidence>
<evidence type="ECO:0000313" key="13">
    <source>
        <dbReference type="Proteomes" id="UP001431217"/>
    </source>
</evidence>
<comment type="subcellular location">
    <subcellularLocation>
        <location evidence="2">Membrane</location>
    </subcellularLocation>
</comment>
<evidence type="ECO:0000256" key="4">
    <source>
        <dbReference type="ARBA" id="ARBA00022553"/>
    </source>
</evidence>
<evidence type="ECO:0000256" key="8">
    <source>
        <dbReference type="ARBA" id="ARBA00022989"/>
    </source>
</evidence>
<dbReference type="CDD" id="cd00082">
    <property type="entry name" value="HisKA"/>
    <property type="match status" value="1"/>
</dbReference>
<keyword evidence="7 12" id="KW-0418">Kinase</keyword>